<dbReference type="PANTHER" id="PTHR35179">
    <property type="entry name" value="PROTEIN CBG02620"/>
    <property type="match status" value="1"/>
</dbReference>
<dbReference type="Proteomes" id="UP001175000">
    <property type="component" value="Unassembled WGS sequence"/>
</dbReference>
<feature type="compositionally biased region" description="Low complexity" evidence="1">
    <location>
        <begin position="281"/>
        <end position="307"/>
    </location>
</feature>
<reference evidence="2" key="1">
    <citation type="submission" date="2023-06" db="EMBL/GenBank/DDBJ databases">
        <title>Genome-scale phylogeny and comparative genomics of the fungal order Sordariales.</title>
        <authorList>
            <consortium name="Lawrence Berkeley National Laboratory"/>
            <person name="Hensen N."/>
            <person name="Bonometti L."/>
            <person name="Westerberg I."/>
            <person name="Brannstrom I.O."/>
            <person name="Guillou S."/>
            <person name="Cros-Aarteil S."/>
            <person name="Calhoun S."/>
            <person name="Haridas S."/>
            <person name="Kuo A."/>
            <person name="Mondo S."/>
            <person name="Pangilinan J."/>
            <person name="Riley R."/>
            <person name="Labutti K."/>
            <person name="Andreopoulos B."/>
            <person name="Lipzen A."/>
            <person name="Chen C."/>
            <person name="Yanf M."/>
            <person name="Daum C."/>
            <person name="Ng V."/>
            <person name="Clum A."/>
            <person name="Steindorff A."/>
            <person name="Ohm R."/>
            <person name="Martin F."/>
            <person name="Silar P."/>
            <person name="Natvig D."/>
            <person name="Lalanne C."/>
            <person name="Gautier V."/>
            <person name="Ament-Velasquez S.L."/>
            <person name="Kruys A."/>
            <person name="Hutchinson M.I."/>
            <person name="Powell A.J."/>
            <person name="Barry K."/>
            <person name="Miller A.N."/>
            <person name="Grigoriev I.V."/>
            <person name="Debuchy R."/>
            <person name="Gladieux P."/>
            <person name="Thoren M.H."/>
            <person name="Johannesson H."/>
        </authorList>
    </citation>
    <scope>NUCLEOTIDE SEQUENCE</scope>
    <source>
        <strain evidence="2">CBS 606.72</strain>
    </source>
</reference>
<accession>A0AA40C3K1</accession>
<proteinExistence type="predicted"/>
<feature type="region of interest" description="Disordered" evidence="1">
    <location>
        <begin position="1"/>
        <end position="20"/>
    </location>
</feature>
<evidence type="ECO:0000256" key="1">
    <source>
        <dbReference type="SAM" id="MobiDB-lite"/>
    </source>
</evidence>
<dbReference type="AlphaFoldDB" id="A0AA40C3K1"/>
<organism evidence="2 3">
    <name type="scientific">Immersiella caudata</name>
    <dbReference type="NCBI Taxonomy" id="314043"/>
    <lineage>
        <taxon>Eukaryota</taxon>
        <taxon>Fungi</taxon>
        <taxon>Dikarya</taxon>
        <taxon>Ascomycota</taxon>
        <taxon>Pezizomycotina</taxon>
        <taxon>Sordariomycetes</taxon>
        <taxon>Sordariomycetidae</taxon>
        <taxon>Sordariales</taxon>
        <taxon>Lasiosphaeriaceae</taxon>
        <taxon>Immersiella</taxon>
    </lineage>
</organism>
<evidence type="ECO:0000313" key="3">
    <source>
        <dbReference type="Proteomes" id="UP001175000"/>
    </source>
</evidence>
<gene>
    <name evidence="2" type="ORF">B0T14DRAFT_602262</name>
</gene>
<sequence length="523" mass="58938">MATTMCKRGETPNIPQETTLNSTTRCDTLEMWMILRDQNQQDQTKTCRWGENCPHNQDGNCFFYHPPEHQFARPKQAKQGLEYLETLDLNSLVVDRNVSIQDDADLSSFNKLTDGEIIVPGAPPKLFPITGRTDIKLDARNQLLQTHFPQYTYAFEPLIRSVQIMDPFFEFDKSALVTNASNLRKLYHFFDNKHRVIERFDMEFRRGTLFMSKWNGDPSLSSSMGHGAGFERKTCRYPYDDSDALLRVSASHHRVVRYRFSGLDCVVQSEVDAYYCACDHSTSSTKSTPSRAATPPTPTDSGTWTTATRRRRRSSAATSSPPRSPNLAPRPKTLKSPTPPLSSSHSYSTSPTFNFSSLPLDDPGHSTSYSPAPIKPPTERTPTLQIHHLGHSIASPCLLEVKTASSSCPATFSPMAQLYFSRRRKLYTARHKIGVFTPESAKMEEDKSDDLNRWERENQVVLGKMGALLRMLWWRVKELGREGVEGVSLVIEGDGEGEEGELKAEVFGFGEEGMVRLVPPGRL</sequence>
<dbReference type="PANTHER" id="PTHR35179:SF2">
    <property type="entry name" value="START DOMAIN-CONTAINING PROTEIN"/>
    <property type="match status" value="1"/>
</dbReference>
<protein>
    <submittedName>
        <fullName evidence="2">Uncharacterized protein</fullName>
    </submittedName>
</protein>
<feature type="compositionally biased region" description="Low complexity" evidence="1">
    <location>
        <begin position="329"/>
        <end position="352"/>
    </location>
</feature>
<comment type="caution">
    <text evidence="2">The sequence shown here is derived from an EMBL/GenBank/DDBJ whole genome shotgun (WGS) entry which is preliminary data.</text>
</comment>
<feature type="region of interest" description="Disordered" evidence="1">
    <location>
        <begin position="280"/>
        <end position="380"/>
    </location>
</feature>
<dbReference type="EMBL" id="JAULSU010000003">
    <property type="protein sequence ID" value="KAK0623752.1"/>
    <property type="molecule type" value="Genomic_DNA"/>
</dbReference>
<evidence type="ECO:0000313" key="2">
    <source>
        <dbReference type="EMBL" id="KAK0623752.1"/>
    </source>
</evidence>
<name>A0AA40C3K1_9PEZI</name>
<keyword evidence="3" id="KW-1185">Reference proteome</keyword>